<organism evidence="2">
    <name type="scientific">Tanacetum cinerariifolium</name>
    <name type="common">Dalmatian daisy</name>
    <name type="synonym">Chrysanthemum cinerariifolium</name>
    <dbReference type="NCBI Taxonomy" id="118510"/>
    <lineage>
        <taxon>Eukaryota</taxon>
        <taxon>Viridiplantae</taxon>
        <taxon>Streptophyta</taxon>
        <taxon>Embryophyta</taxon>
        <taxon>Tracheophyta</taxon>
        <taxon>Spermatophyta</taxon>
        <taxon>Magnoliopsida</taxon>
        <taxon>eudicotyledons</taxon>
        <taxon>Gunneridae</taxon>
        <taxon>Pentapetalae</taxon>
        <taxon>asterids</taxon>
        <taxon>campanulids</taxon>
        <taxon>Asterales</taxon>
        <taxon>Asteraceae</taxon>
        <taxon>Asteroideae</taxon>
        <taxon>Anthemideae</taxon>
        <taxon>Anthemidinae</taxon>
        <taxon>Tanacetum</taxon>
    </lineage>
</organism>
<feature type="compositionally biased region" description="Basic and acidic residues" evidence="1">
    <location>
        <begin position="1"/>
        <end position="20"/>
    </location>
</feature>
<dbReference type="EMBL" id="BKCJ010002949">
    <property type="protein sequence ID" value="GEU51984.1"/>
    <property type="molecule type" value="Genomic_DNA"/>
</dbReference>
<feature type="region of interest" description="Disordered" evidence="1">
    <location>
        <begin position="73"/>
        <end position="129"/>
    </location>
</feature>
<name>A0A6L2KVR0_TANCI</name>
<feature type="region of interest" description="Disordered" evidence="1">
    <location>
        <begin position="1"/>
        <end position="34"/>
    </location>
</feature>
<evidence type="ECO:0000313" key="2">
    <source>
        <dbReference type="EMBL" id="GEU51984.1"/>
    </source>
</evidence>
<accession>A0A6L2KVR0</accession>
<gene>
    <name evidence="2" type="ORF">Tci_023962</name>
</gene>
<reference evidence="2" key="1">
    <citation type="journal article" date="2019" name="Sci. Rep.">
        <title>Draft genome of Tanacetum cinerariifolium, the natural source of mosquito coil.</title>
        <authorList>
            <person name="Yamashiro T."/>
            <person name="Shiraishi A."/>
            <person name="Satake H."/>
            <person name="Nakayama K."/>
        </authorList>
    </citation>
    <scope>NUCLEOTIDE SEQUENCE</scope>
</reference>
<protein>
    <submittedName>
        <fullName evidence="2">Uncharacterized protein</fullName>
    </submittedName>
</protein>
<comment type="caution">
    <text evidence="2">The sequence shown here is derived from an EMBL/GenBank/DDBJ whole genome shotgun (WGS) entry which is preliminary data.</text>
</comment>
<sequence length="129" mass="14429">MNSRLKLDELDNKPVVEDSKSVSSQENPKEVRKNIDAPIIKEWVSDDEDDEMIQPKFEQKIVKTSIAKIELVKPKQPKKKATHSVSPACRPMNSSERASRPGLQLQHTEQIPLLSRSSGSGGEEGRVGR</sequence>
<dbReference type="AlphaFoldDB" id="A0A6L2KVR0"/>
<evidence type="ECO:0000256" key="1">
    <source>
        <dbReference type="SAM" id="MobiDB-lite"/>
    </source>
</evidence>
<proteinExistence type="predicted"/>